<evidence type="ECO:0000313" key="3">
    <source>
        <dbReference type="EMBL" id="CAE8584649.1"/>
    </source>
</evidence>
<dbReference type="Proteomes" id="UP000654075">
    <property type="component" value="Unassembled WGS sequence"/>
</dbReference>
<dbReference type="PANTHER" id="PTHR10724:SF10">
    <property type="entry name" value="S1 RNA-BINDING DOMAIN-CONTAINING PROTEIN 1"/>
    <property type="match status" value="1"/>
</dbReference>
<proteinExistence type="predicted"/>
<dbReference type="GO" id="GO:0006412">
    <property type="term" value="P:translation"/>
    <property type="evidence" value="ECO:0007669"/>
    <property type="project" value="TreeGrafter"/>
</dbReference>
<gene>
    <name evidence="3" type="ORF">PGLA1383_LOCUS3578</name>
</gene>
<feature type="domain" description="S1 motif" evidence="2">
    <location>
        <begin position="148"/>
        <end position="177"/>
    </location>
</feature>
<dbReference type="PROSITE" id="PS50126">
    <property type="entry name" value="S1"/>
    <property type="match status" value="1"/>
</dbReference>
<dbReference type="AlphaFoldDB" id="A0A813DAS2"/>
<accession>A0A813DAS2</accession>
<dbReference type="PANTHER" id="PTHR10724">
    <property type="entry name" value="30S RIBOSOMAL PROTEIN S1"/>
    <property type="match status" value="1"/>
</dbReference>
<dbReference type="EMBL" id="CAJNNV010001264">
    <property type="protein sequence ID" value="CAE8584649.1"/>
    <property type="molecule type" value="Genomic_DNA"/>
</dbReference>
<reference evidence="3" key="1">
    <citation type="submission" date="2021-02" db="EMBL/GenBank/DDBJ databases">
        <authorList>
            <person name="Dougan E. K."/>
            <person name="Rhodes N."/>
            <person name="Thang M."/>
            <person name="Chan C."/>
        </authorList>
    </citation>
    <scope>NUCLEOTIDE SEQUENCE</scope>
</reference>
<feature type="non-terminal residue" evidence="3">
    <location>
        <position position="1"/>
    </location>
</feature>
<feature type="region of interest" description="Disordered" evidence="1">
    <location>
        <begin position="1"/>
        <end position="59"/>
    </location>
</feature>
<dbReference type="InterPro" id="IPR003029">
    <property type="entry name" value="S1_domain"/>
</dbReference>
<evidence type="ECO:0000256" key="1">
    <source>
        <dbReference type="SAM" id="MobiDB-lite"/>
    </source>
</evidence>
<dbReference type="InterPro" id="IPR050437">
    <property type="entry name" value="Ribos_protein_bS1-like"/>
</dbReference>
<sequence>VRSSSAPGRPKARAREEEEEEEEEVHQVRSSSQSSRRPRRATERRATPPPSWDHPEGLPFEDLEVDSTVTGVVVNISEFGVFADIGYERNIKVGCQARYWKRFRRGDILEDLVVTAVSLESRKASASLEDAEAALEANRAPLEDLREGSLVDGVVDQKNQFGVFVNIGAEHCHGRLQ</sequence>
<comment type="caution">
    <text evidence="3">The sequence shown here is derived from an EMBL/GenBank/DDBJ whole genome shotgun (WGS) entry which is preliminary data.</text>
</comment>
<protein>
    <recommendedName>
        <fullName evidence="2">S1 motif domain-containing protein</fullName>
    </recommendedName>
</protein>
<dbReference type="GO" id="GO:0003729">
    <property type="term" value="F:mRNA binding"/>
    <property type="evidence" value="ECO:0007669"/>
    <property type="project" value="TreeGrafter"/>
</dbReference>
<name>A0A813DAS2_POLGL</name>
<dbReference type="SUPFAM" id="SSF50249">
    <property type="entry name" value="Nucleic acid-binding proteins"/>
    <property type="match status" value="1"/>
</dbReference>
<dbReference type="OrthoDB" id="6500128at2759"/>
<feature type="non-terminal residue" evidence="3">
    <location>
        <position position="177"/>
    </location>
</feature>
<evidence type="ECO:0000313" key="4">
    <source>
        <dbReference type="Proteomes" id="UP000654075"/>
    </source>
</evidence>
<keyword evidence="4" id="KW-1185">Reference proteome</keyword>
<evidence type="ECO:0000259" key="2">
    <source>
        <dbReference type="PROSITE" id="PS50126"/>
    </source>
</evidence>
<dbReference type="GO" id="GO:0003735">
    <property type="term" value="F:structural constituent of ribosome"/>
    <property type="evidence" value="ECO:0007669"/>
    <property type="project" value="TreeGrafter"/>
</dbReference>
<dbReference type="InterPro" id="IPR012340">
    <property type="entry name" value="NA-bd_OB-fold"/>
</dbReference>
<organism evidence="3 4">
    <name type="scientific">Polarella glacialis</name>
    <name type="common">Dinoflagellate</name>
    <dbReference type="NCBI Taxonomy" id="89957"/>
    <lineage>
        <taxon>Eukaryota</taxon>
        <taxon>Sar</taxon>
        <taxon>Alveolata</taxon>
        <taxon>Dinophyceae</taxon>
        <taxon>Suessiales</taxon>
        <taxon>Suessiaceae</taxon>
        <taxon>Polarella</taxon>
    </lineage>
</organism>